<protein>
    <submittedName>
        <fullName evidence="15">Dipeptide/oligopeptide/nickel ABC transporter permease/ATP-binding protein</fullName>
    </submittedName>
</protein>
<gene>
    <name evidence="15" type="ORF">ACFQZM_32170</name>
</gene>
<dbReference type="PANTHER" id="PTHR43297:SF2">
    <property type="entry name" value="DIPEPTIDE TRANSPORT ATP-BINDING PROTEIN DPPD"/>
    <property type="match status" value="1"/>
</dbReference>
<comment type="subcellular location">
    <subcellularLocation>
        <location evidence="11">Cell membrane</location>
        <topology evidence="11">Multi-pass membrane protein</topology>
    </subcellularLocation>
    <subcellularLocation>
        <location evidence="2">Cell membrane</location>
        <topology evidence="2">Peripheral membrane protein</topology>
    </subcellularLocation>
    <subcellularLocation>
        <location evidence="1">Membrane</location>
        <topology evidence="1">Multi-pass membrane protein</topology>
    </subcellularLocation>
</comment>
<comment type="similarity">
    <text evidence="3">Belongs to the ABC transporter superfamily.</text>
</comment>
<dbReference type="PANTHER" id="PTHR43297">
    <property type="entry name" value="OLIGOPEPTIDE TRANSPORT ATP-BINDING PROTEIN APPD"/>
    <property type="match status" value="1"/>
</dbReference>
<evidence type="ECO:0000256" key="10">
    <source>
        <dbReference type="ARBA" id="ARBA00023136"/>
    </source>
</evidence>
<evidence type="ECO:0000256" key="4">
    <source>
        <dbReference type="ARBA" id="ARBA00022448"/>
    </source>
</evidence>
<dbReference type="PROSITE" id="PS50893">
    <property type="entry name" value="ABC_TRANSPORTER_2"/>
    <property type="match status" value="1"/>
</dbReference>
<organism evidence="15 16">
    <name type="scientific">Actinomadura fibrosa</name>
    <dbReference type="NCBI Taxonomy" id="111802"/>
    <lineage>
        <taxon>Bacteria</taxon>
        <taxon>Bacillati</taxon>
        <taxon>Actinomycetota</taxon>
        <taxon>Actinomycetes</taxon>
        <taxon>Streptosporangiales</taxon>
        <taxon>Thermomonosporaceae</taxon>
        <taxon>Actinomadura</taxon>
    </lineage>
</organism>
<keyword evidence="16" id="KW-1185">Reference proteome</keyword>
<feature type="transmembrane region" description="Helical" evidence="11">
    <location>
        <begin position="115"/>
        <end position="138"/>
    </location>
</feature>
<feature type="domain" description="ABC transporter" evidence="13">
    <location>
        <begin position="309"/>
        <end position="559"/>
    </location>
</feature>
<evidence type="ECO:0000256" key="2">
    <source>
        <dbReference type="ARBA" id="ARBA00004202"/>
    </source>
</evidence>
<dbReference type="InterPro" id="IPR000515">
    <property type="entry name" value="MetI-like"/>
</dbReference>
<comment type="similarity">
    <text evidence="11">Belongs to the binding-protein-dependent transport system permease family.</text>
</comment>
<evidence type="ECO:0000259" key="14">
    <source>
        <dbReference type="PROSITE" id="PS50928"/>
    </source>
</evidence>
<feature type="transmembrane region" description="Helical" evidence="11">
    <location>
        <begin position="144"/>
        <end position="162"/>
    </location>
</feature>
<evidence type="ECO:0000259" key="13">
    <source>
        <dbReference type="PROSITE" id="PS50893"/>
    </source>
</evidence>
<evidence type="ECO:0000256" key="8">
    <source>
        <dbReference type="ARBA" id="ARBA00022840"/>
    </source>
</evidence>
<keyword evidence="7" id="KW-0547">Nucleotide-binding</keyword>
<dbReference type="SUPFAM" id="SSF52540">
    <property type="entry name" value="P-loop containing nucleoside triphosphate hydrolases"/>
    <property type="match status" value="1"/>
</dbReference>
<dbReference type="SMART" id="SM00382">
    <property type="entry name" value="AAA"/>
    <property type="match status" value="1"/>
</dbReference>
<comment type="caution">
    <text evidence="15">The sequence shown here is derived from an EMBL/GenBank/DDBJ whole genome shotgun (WGS) entry which is preliminary data.</text>
</comment>
<evidence type="ECO:0000256" key="5">
    <source>
        <dbReference type="ARBA" id="ARBA00022475"/>
    </source>
</evidence>
<dbReference type="CDD" id="cd03257">
    <property type="entry name" value="ABC_NikE_OppD_transporters"/>
    <property type="match status" value="1"/>
</dbReference>
<evidence type="ECO:0000256" key="7">
    <source>
        <dbReference type="ARBA" id="ARBA00022741"/>
    </source>
</evidence>
<dbReference type="Pfam" id="PF00528">
    <property type="entry name" value="BPD_transp_1"/>
    <property type="match status" value="1"/>
</dbReference>
<evidence type="ECO:0000256" key="12">
    <source>
        <dbReference type="SAM" id="MobiDB-lite"/>
    </source>
</evidence>
<dbReference type="InterPro" id="IPR027417">
    <property type="entry name" value="P-loop_NTPase"/>
</dbReference>
<keyword evidence="6 11" id="KW-0812">Transmembrane</keyword>
<dbReference type="CDD" id="cd06261">
    <property type="entry name" value="TM_PBP2"/>
    <property type="match status" value="1"/>
</dbReference>
<dbReference type="SUPFAM" id="SSF161098">
    <property type="entry name" value="MetI-like"/>
    <property type="match status" value="1"/>
</dbReference>
<feature type="compositionally biased region" description="Low complexity" evidence="12">
    <location>
        <begin position="294"/>
        <end position="304"/>
    </location>
</feature>
<dbReference type="Pfam" id="PF08352">
    <property type="entry name" value="oligo_HPY"/>
    <property type="match status" value="1"/>
</dbReference>
<dbReference type="InterPro" id="IPR003439">
    <property type="entry name" value="ABC_transporter-like_ATP-bd"/>
</dbReference>
<name>A0ABW2XS55_9ACTN</name>
<dbReference type="Gene3D" id="1.10.3720.10">
    <property type="entry name" value="MetI-like"/>
    <property type="match status" value="1"/>
</dbReference>
<dbReference type="PROSITE" id="PS50928">
    <property type="entry name" value="ABC_TM1"/>
    <property type="match status" value="1"/>
</dbReference>
<keyword evidence="4 11" id="KW-0813">Transport</keyword>
<dbReference type="NCBIfam" id="TIGR01727">
    <property type="entry name" value="oligo_HPY"/>
    <property type="match status" value="1"/>
</dbReference>
<evidence type="ECO:0000313" key="16">
    <source>
        <dbReference type="Proteomes" id="UP001597063"/>
    </source>
</evidence>
<dbReference type="InterPro" id="IPR013563">
    <property type="entry name" value="Oligopep_ABC_C"/>
</dbReference>
<evidence type="ECO:0000313" key="15">
    <source>
        <dbReference type="EMBL" id="MFD0689184.1"/>
    </source>
</evidence>
<dbReference type="EMBL" id="JBHTGP010000016">
    <property type="protein sequence ID" value="MFD0689184.1"/>
    <property type="molecule type" value="Genomic_DNA"/>
</dbReference>
<feature type="transmembrane region" description="Helical" evidence="11">
    <location>
        <begin position="201"/>
        <end position="224"/>
    </location>
</feature>
<keyword evidence="10 11" id="KW-0472">Membrane</keyword>
<evidence type="ECO:0000256" key="1">
    <source>
        <dbReference type="ARBA" id="ARBA00004141"/>
    </source>
</evidence>
<feature type="region of interest" description="Disordered" evidence="12">
    <location>
        <begin position="278"/>
        <end position="304"/>
    </location>
</feature>
<dbReference type="Gene3D" id="3.40.50.300">
    <property type="entry name" value="P-loop containing nucleotide triphosphate hydrolases"/>
    <property type="match status" value="1"/>
</dbReference>
<dbReference type="InterPro" id="IPR003593">
    <property type="entry name" value="AAA+_ATPase"/>
</dbReference>
<feature type="transmembrane region" description="Helical" evidence="11">
    <location>
        <begin position="87"/>
        <end position="108"/>
    </location>
</feature>
<evidence type="ECO:0000256" key="3">
    <source>
        <dbReference type="ARBA" id="ARBA00005417"/>
    </source>
</evidence>
<proteinExistence type="inferred from homology"/>
<evidence type="ECO:0000256" key="6">
    <source>
        <dbReference type="ARBA" id="ARBA00022692"/>
    </source>
</evidence>
<dbReference type="RefSeq" id="WP_207399692.1">
    <property type="nucleotide sequence ID" value="NZ_CAACUY010000028.1"/>
</dbReference>
<keyword evidence="9 11" id="KW-1133">Transmembrane helix</keyword>
<dbReference type="Proteomes" id="UP001597063">
    <property type="component" value="Unassembled WGS sequence"/>
</dbReference>
<sequence length="626" mass="64851">MRRLPKRRAVPRTAVRRPLTALAAGYLVLLALGAVLAPVLTPYDPAATDLDAVLSGPTAAHPLGTDGLGRDVAARLLYGGRISLADAAVAVLTVLVAGAGTGVAAGFLGGLPDRVFTWVTDVMLAIPVLVTLLVVLAVVGDHRIAVMVALGILMSPGLARVVRGAALTVRNEPYIAAARVSGLPDRHILVRHVLPRVAGPLIVQISLLSGGALLIDAGLGYLGFGARPPAPAWGSMIAEASAVIGRQPWLLVPPGTVLALAILAFGVLGDTVRDAAAAPAERVPSPPRRRHRTPAAAASAPDAPSTALLSLRDVSVGLPAGRGTTTVVEDLTLHVDRGETVGLVGESGCGKSVTARAVLGLVPAGGRITSGTVRFDGLDLTALDPAALRALRGRRIAMISQDPLAGLDPLWTAGDQVGELVRRHHGGTRAAVRGRALDLLRTAGLPEPERAAARYPHELSGGTAQRVGIAMALAGEPDLLIADEPTTALDVTVQAAILGLLRRLQAERGMAILLISHDWDVVAAMCRRAYVMYAGQAVETGPLPDLLERPRHPYTAGLLGAMPRRARRGEHLAAIPGAVPDPAHRPPGCRFAPRCRLATAGCREAPIPVVEAAPGHHTRCVHHESA</sequence>
<evidence type="ECO:0000256" key="11">
    <source>
        <dbReference type="RuleBase" id="RU363032"/>
    </source>
</evidence>
<dbReference type="InterPro" id="IPR035906">
    <property type="entry name" value="MetI-like_sf"/>
</dbReference>
<dbReference type="Pfam" id="PF00005">
    <property type="entry name" value="ABC_tran"/>
    <property type="match status" value="1"/>
</dbReference>
<reference evidence="16" key="1">
    <citation type="journal article" date="2019" name="Int. J. Syst. Evol. Microbiol.">
        <title>The Global Catalogue of Microorganisms (GCM) 10K type strain sequencing project: providing services to taxonomists for standard genome sequencing and annotation.</title>
        <authorList>
            <consortium name="The Broad Institute Genomics Platform"/>
            <consortium name="The Broad Institute Genome Sequencing Center for Infectious Disease"/>
            <person name="Wu L."/>
            <person name="Ma J."/>
        </authorList>
    </citation>
    <scope>NUCLEOTIDE SEQUENCE [LARGE SCALE GENOMIC DNA]</scope>
    <source>
        <strain evidence="16">JCM 9371</strain>
    </source>
</reference>
<dbReference type="InterPro" id="IPR050388">
    <property type="entry name" value="ABC_Ni/Peptide_Import"/>
</dbReference>
<evidence type="ECO:0000256" key="9">
    <source>
        <dbReference type="ARBA" id="ARBA00022989"/>
    </source>
</evidence>
<keyword evidence="5" id="KW-1003">Cell membrane</keyword>
<feature type="transmembrane region" description="Helical" evidence="11">
    <location>
        <begin position="21"/>
        <end position="40"/>
    </location>
</feature>
<feature type="domain" description="ABC transmembrane type-1" evidence="14">
    <location>
        <begin position="80"/>
        <end position="269"/>
    </location>
</feature>
<accession>A0ABW2XS55</accession>
<keyword evidence="8" id="KW-0067">ATP-binding</keyword>